<reference evidence="6" key="1">
    <citation type="submission" date="2023-03" db="EMBL/GenBank/DDBJ databases">
        <authorList>
            <person name="Steffen K."/>
            <person name="Cardenas P."/>
        </authorList>
    </citation>
    <scope>NUCLEOTIDE SEQUENCE</scope>
</reference>
<dbReference type="InterPro" id="IPR001190">
    <property type="entry name" value="SRCR"/>
</dbReference>
<keyword evidence="7" id="KW-1185">Reference proteome</keyword>
<keyword evidence="3" id="KW-0732">Signal</keyword>
<sequence length="407" mass="44717">MSRTSLIELLLLMSMFLCTTAIPLEDFYPYGPDVGDSQVNPAINHNGHISFGDVDVWVWFFGHIFYGANSIDVFIIPPNIDNVGGAVWFRKSTSQNTKERALTDIQRVYPSVSYIDQILIATWDHLHLLSQNYQTNTFQAVIATSGNETYIMYLYADGLMQWISQNGGINDYGGISTANVGYSSETFELPGSETCSIIHITSRSNVGIPGMFVFDLDGTHPVFVSECEEGDVRLVDSNMNTNASGRVEMCLGSEWRVVGDETWGVEEATVVCRQLGLPTDVVVVGWNLKSAGVPISCTGNESSLMDCSSEPGKRGRSFMPLRCSGGATTSTCLATDDCGDFLGQDSPTFQLFALTDMEVVFHSHPICWEVVVFLVIVSMRVELTMCTSRIVASPSNHSMYLGRLNNS</sequence>
<dbReference type="Pfam" id="PF00530">
    <property type="entry name" value="SRCR"/>
    <property type="match status" value="1"/>
</dbReference>
<protein>
    <submittedName>
        <fullName evidence="6">Sushi, nidogen and EGF-like domain-containing protein 1</fullName>
    </submittedName>
</protein>
<dbReference type="SUPFAM" id="SSF56487">
    <property type="entry name" value="SRCR-like"/>
    <property type="match status" value="1"/>
</dbReference>
<feature type="signal peptide" evidence="3">
    <location>
        <begin position="1"/>
        <end position="21"/>
    </location>
</feature>
<evidence type="ECO:0000259" key="5">
    <source>
        <dbReference type="PROSITE" id="PS51220"/>
    </source>
</evidence>
<feature type="disulfide bond" evidence="2">
    <location>
        <begin position="297"/>
        <end position="307"/>
    </location>
</feature>
<keyword evidence="1 2" id="KW-1015">Disulfide bond</keyword>
<gene>
    <name evidence="6" type="ORF">GBAR_LOCUS31440</name>
</gene>
<feature type="domain" description="SRCR" evidence="4">
    <location>
        <begin position="232"/>
        <end position="333"/>
    </location>
</feature>
<dbReference type="GO" id="GO:0007160">
    <property type="term" value="P:cell-matrix adhesion"/>
    <property type="evidence" value="ECO:0007669"/>
    <property type="project" value="InterPro"/>
</dbReference>
<evidence type="ECO:0000256" key="3">
    <source>
        <dbReference type="SAM" id="SignalP"/>
    </source>
</evidence>
<evidence type="ECO:0000256" key="2">
    <source>
        <dbReference type="PROSITE-ProRule" id="PRU00196"/>
    </source>
</evidence>
<dbReference type="Gene3D" id="3.10.250.10">
    <property type="entry name" value="SRCR-like domain"/>
    <property type="match status" value="1"/>
</dbReference>
<evidence type="ECO:0000256" key="1">
    <source>
        <dbReference type="ARBA" id="ARBA00023157"/>
    </source>
</evidence>
<dbReference type="SMART" id="SM00539">
    <property type="entry name" value="NIDO"/>
    <property type="match status" value="1"/>
</dbReference>
<dbReference type="PROSITE" id="PS51220">
    <property type="entry name" value="NIDO"/>
    <property type="match status" value="1"/>
</dbReference>
<evidence type="ECO:0000313" key="6">
    <source>
        <dbReference type="EMBL" id="CAI8057713.1"/>
    </source>
</evidence>
<dbReference type="InterPro" id="IPR003886">
    <property type="entry name" value="NIDO_dom"/>
</dbReference>
<comment type="caution">
    <text evidence="6">The sequence shown here is derived from an EMBL/GenBank/DDBJ whole genome shotgun (WGS) entry which is preliminary data.</text>
</comment>
<dbReference type="EMBL" id="CASHTH010004467">
    <property type="protein sequence ID" value="CAI8057713.1"/>
    <property type="molecule type" value="Genomic_DNA"/>
</dbReference>
<evidence type="ECO:0000259" key="4">
    <source>
        <dbReference type="PROSITE" id="PS50287"/>
    </source>
</evidence>
<name>A0AA35XG97_GEOBA</name>
<dbReference type="InterPro" id="IPR036772">
    <property type="entry name" value="SRCR-like_dom_sf"/>
</dbReference>
<accession>A0AA35XG97</accession>
<dbReference type="Pfam" id="PF06119">
    <property type="entry name" value="NIDO"/>
    <property type="match status" value="1"/>
</dbReference>
<dbReference type="PANTHER" id="PTHR13802">
    <property type="entry name" value="MUCIN 4-RELATED"/>
    <property type="match status" value="1"/>
</dbReference>
<feature type="domain" description="NIDO" evidence="5">
    <location>
        <begin position="75"/>
        <end position="219"/>
    </location>
</feature>
<evidence type="ECO:0000313" key="7">
    <source>
        <dbReference type="Proteomes" id="UP001174909"/>
    </source>
</evidence>
<dbReference type="GO" id="GO:0016020">
    <property type="term" value="C:membrane"/>
    <property type="evidence" value="ECO:0007669"/>
    <property type="project" value="InterPro"/>
</dbReference>
<dbReference type="Proteomes" id="UP001174909">
    <property type="component" value="Unassembled WGS sequence"/>
</dbReference>
<comment type="caution">
    <text evidence="2">Lacks conserved residue(s) required for the propagation of feature annotation.</text>
</comment>
<proteinExistence type="predicted"/>
<feature type="chain" id="PRO_5041419849" evidence="3">
    <location>
        <begin position="22"/>
        <end position="407"/>
    </location>
</feature>
<dbReference type="PANTHER" id="PTHR13802:SF52">
    <property type="entry name" value="MUCIN-4"/>
    <property type="match status" value="1"/>
</dbReference>
<dbReference type="InterPro" id="IPR051495">
    <property type="entry name" value="Epithelial_Barrier/Signaling"/>
</dbReference>
<dbReference type="AlphaFoldDB" id="A0AA35XG97"/>
<dbReference type="SMART" id="SM00202">
    <property type="entry name" value="SR"/>
    <property type="match status" value="1"/>
</dbReference>
<dbReference type="PROSITE" id="PS50287">
    <property type="entry name" value="SRCR_2"/>
    <property type="match status" value="1"/>
</dbReference>
<organism evidence="6 7">
    <name type="scientific">Geodia barretti</name>
    <name type="common">Barrett's horny sponge</name>
    <dbReference type="NCBI Taxonomy" id="519541"/>
    <lineage>
        <taxon>Eukaryota</taxon>
        <taxon>Metazoa</taxon>
        <taxon>Porifera</taxon>
        <taxon>Demospongiae</taxon>
        <taxon>Heteroscleromorpha</taxon>
        <taxon>Tetractinellida</taxon>
        <taxon>Astrophorina</taxon>
        <taxon>Geodiidae</taxon>
        <taxon>Geodia</taxon>
    </lineage>
</organism>